<name>A0A6C2TVD7_PONDE</name>
<feature type="domain" description="Carbohydrate kinase PfkB" evidence="4">
    <location>
        <begin position="22"/>
        <end position="286"/>
    </location>
</feature>
<reference evidence="5 6" key="1">
    <citation type="submission" date="2019-04" db="EMBL/GenBank/DDBJ databases">
        <authorList>
            <person name="Van Vliet M D."/>
        </authorList>
    </citation>
    <scope>NUCLEOTIDE SEQUENCE [LARGE SCALE GENOMIC DNA]</scope>
    <source>
        <strain evidence="5 6">F1</strain>
    </source>
</reference>
<dbReference type="PANTHER" id="PTHR43085:SF57">
    <property type="entry name" value="CARBOHYDRATE KINASE PFKB DOMAIN-CONTAINING PROTEIN"/>
    <property type="match status" value="1"/>
</dbReference>
<keyword evidence="3 5" id="KW-0418">Kinase</keyword>
<evidence type="ECO:0000313" key="6">
    <source>
        <dbReference type="Proteomes" id="UP000366872"/>
    </source>
</evidence>
<protein>
    <submittedName>
        <fullName evidence="5">Fructokinase</fullName>
    </submittedName>
</protein>
<keyword evidence="6" id="KW-1185">Reference proteome</keyword>
<dbReference type="InterPro" id="IPR029056">
    <property type="entry name" value="Ribokinase-like"/>
</dbReference>
<organism evidence="5 6">
    <name type="scientific">Pontiella desulfatans</name>
    <dbReference type="NCBI Taxonomy" id="2750659"/>
    <lineage>
        <taxon>Bacteria</taxon>
        <taxon>Pseudomonadati</taxon>
        <taxon>Kiritimatiellota</taxon>
        <taxon>Kiritimatiellia</taxon>
        <taxon>Kiritimatiellales</taxon>
        <taxon>Pontiellaceae</taxon>
        <taxon>Pontiella</taxon>
    </lineage>
</organism>
<accession>A0A6C2TVD7</accession>
<dbReference type="GO" id="GO:0016301">
    <property type="term" value="F:kinase activity"/>
    <property type="evidence" value="ECO:0007669"/>
    <property type="project" value="UniProtKB-KW"/>
</dbReference>
<evidence type="ECO:0000256" key="3">
    <source>
        <dbReference type="ARBA" id="ARBA00022777"/>
    </source>
</evidence>
<keyword evidence="2" id="KW-0808">Transferase</keyword>
<dbReference type="Proteomes" id="UP000366872">
    <property type="component" value="Unassembled WGS sequence"/>
</dbReference>
<evidence type="ECO:0000256" key="2">
    <source>
        <dbReference type="ARBA" id="ARBA00022679"/>
    </source>
</evidence>
<dbReference type="Gene3D" id="3.40.1190.20">
    <property type="match status" value="1"/>
</dbReference>
<dbReference type="SUPFAM" id="SSF53613">
    <property type="entry name" value="Ribokinase-like"/>
    <property type="match status" value="1"/>
</dbReference>
<sequence>MTQPFIVAGIGELLWDVFPEGKRLGGAPVNFCYHCDQLGATGYPVSAVGADPLGTEIRAVLQGNGIVDRYIAEVGHPTGTVQVMLKNAQPTYEICEGVAWDHISVSGQVGALAQQIDAVGFGSLAQRSFASRSAIHAFLERMKPNAFKIFDVNLRQTFFSREIIESSLEQCNILKLSDEELPVLAELFGIRGAITEQLQTLRTKFGLTLVAYTRGPGGSLLVSADETDDHPGRPVEAINTVGAGDSFAATLCMGLLNGKPLAEINDHANRVAAFVCTCDGATPILPRELVLGATSEATCD</sequence>
<dbReference type="Pfam" id="PF00294">
    <property type="entry name" value="PfkB"/>
    <property type="match status" value="1"/>
</dbReference>
<proteinExistence type="inferred from homology"/>
<dbReference type="RefSeq" id="WP_136077251.1">
    <property type="nucleotide sequence ID" value="NZ_CAAHFG010000001.1"/>
</dbReference>
<evidence type="ECO:0000313" key="5">
    <source>
        <dbReference type="EMBL" id="VGO11497.1"/>
    </source>
</evidence>
<evidence type="ECO:0000259" key="4">
    <source>
        <dbReference type="Pfam" id="PF00294"/>
    </source>
</evidence>
<dbReference type="PANTHER" id="PTHR43085">
    <property type="entry name" value="HEXOKINASE FAMILY MEMBER"/>
    <property type="match status" value="1"/>
</dbReference>
<gene>
    <name evidence="5" type="primary">scrK_1</name>
    <name evidence="5" type="ORF">PDESU_00041</name>
</gene>
<comment type="similarity">
    <text evidence="1">Belongs to the carbohydrate kinase PfkB family.</text>
</comment>
<dbReference type="CDD" id="cd01167">
    <property type="entry name" value="bac_FRK"/>
    <property type="match status" value="1"/>
</dbReference>
<dbReference type="EMBL" id="CAAHFG010000001">
    <property type="protein sequence ID" value="VGO11497.1"/>
    <property type="molecule type" value="Genomic_DNA"/>
</dbReference>
<dbReference type="AlphaFoldDB" id="A0A6C2TVD7"/>
<dbReference type="InterPro" id="IPR011611">
    <property type="entry name" value="PfkB_dom"/>
</dbReference>
<evidence type="ECO:0000256" key="1">
    <source>
        <dbReference type="ARBA" id="ARBA00010688"/>
    </source>
</evidence>
<dbReference type="InterPro" id="IPR050306">
    <property type="entry name" value="PfkB_Carbo_kinase"/>
</dbReference>